<comment type="caution">
    <text evidence="1">The sequence shown here is derived from an EMBL/GenBank/DDBJ whole genome shotgun (WGS) entry which is preliminary data.</text>
</comment>
<accession>A0A0V0R5L8</accession>
<dbReference type="Proteomes" id="UP000054937">
    <property type="component" value="Unassembled WGS sequence"/>
</dbReference>
<dbReference type="EMBL" id="LDAU01000044">
    <property type="protein sequence ID" value="KRX09658.1"/>
    <property type="molecule type" value="Genomic_DNA"/>
</dbReference>
<gene>
    <name evidence="1" type="ORF">PPERSA_02530</name>
</gene>
<dbReference type="InParanoid" id="A0A0V0R5L8"/>
<proteinExistence type="predicted"/>
<evidence type="ECO:0000313" key="1">
    <source>
        <dbReference type="EMBL" id="KRX09658.1"/>
    </source>
</evidence>
<dbReference type="AlphaFoldDB" id="A0A0V0R5L8"/>
<evidence type="ECO:0000313" key="2">
    <source>
        <dbReference type="Proteomes" id="UP000054937"/>
    </source>
</evidence>
<dbReference type="SUPFAM" id="SSF57184">
    <property type="entry name" value="Growth factor receptor domain"/>
    <property type="match status" value="1"/>
</dbReference>
<keyword evidence="2" id="KW-1185">Reference proteome</keyword>
<name>A0A0V0R5L8_PSEPJ</name>
<reference evidence="1 2" key="1">
    <citation type="journal article" date="2015" name="Sci. Rep.">
        <title>Genome of the facultative scuticociliatosis pathogen Pseudocohnilembus persalinus provides insight into its virulence through horizontal gene transfer.</title>
        <authorList>
            <person name="Xiong J."/>
            <person name="Wang G."/>
            <person name="Cheng J."/>
            <person name="Tian M."/>
            <person name="Pan X."/>
            <person name="Warren A."/>
            <person name="Jiang C."/>
            <person name="Yuan D."/>
            <person name="Miao W."/>
        </authorList>
    </citation>
    <scope>NUCLEOTIDE SEQUENCE [LARGE SCALE GENOMIC DNA]</scope>
    <source>
        <strain evidence="1">36N120E</strain>
    </source>
</reference>
<organism evidence="1 2">
    <name type="scientific">Pseudocohnilembus persalinus</name>
    <name type="common">Ciliate</name>
    <dbReference type="NCBI Taxonomy" id="266149"/>
    <lineage>
        <taxon>Eukaryota</taxon>
        <taxon>Sar</taxon>
        <taxon>Alveolata</taxon>
        <taxon>Ciliophora</taxon>
        <taxon>Intramacronucleata</taxon>
        <taxon>Oligohymenophorea</taxon>
        <taxon>Scuticociliatia</taxon>
        <taxon>Philasterida</taxon>
        <taxon>Pseudocohnilembidae</taxon>
        <taxon>Pseudocohnilembus</taxon>
    </lineage>
</organism>
<sequence length="615" mass="71125">MQAAVWQSSFEQNFNLIQCFLLRQLNKLKIKQAVVGSQLSLQTNFIYICQVLKFLLDLLYKTQRMKYGIKQAAVSCFTLGIKISETILDQEDNGQTQILLTDPQKEEIFYSYLDKKRIKIGFLKSDGESTKESEKPSSALYVPDVNFDYLKASIGGNMIYLISQHKYTSKKLYVQIYDINYNIDLSNFLVQSFETTQAFHWGLYTLTLSKSDYIIINACLDIEYILDEKTYSIDSTHGGGSLIIESNTATIYQNLEQNYNNLNNKFNSIPNTNLRVILMGDISEDILNIITIDAEQSNQNYIHKVCDQTEYDLYNGQNYKYLDSGIINEYFGYIKAGSPASFLFFNPTTCKFYKYGQQFLRYDDITFEQESTTFYTQDIQGSIYLYVQQQNDVKRITIPPPSLYCQVWDQNQVCKKCVEQKVQKLLVNNKCNCPINYYLNNNTGECQLKCDIRCSDLGCDDNGNCYNCAQNHYFQGNNCIKCPSICSDCNTQYELQNITYSQYLDASNYQNLTNSCGCDKVPGYYYCLNNATQTQRQKISQTIINQQDHGETQLLLTDSYKEEIFYAYLDKKLIKIGFLNSIGEATRGTFKPTLIFLQSHSYKQQNFTMVYLLLF</sequence>
<dbReference type="InterPro" id="IPR009030">
    <property type="entry name" value="Growth_fac_rcpt_cys_sf"/>
</dbReference>
<protein>
    <submittedName>
        <fullName evidence="1">Insulin-like growth factor binding protein, N-terminal</fullName>
    </submittedName>
</protein>